<comment type="similarity">
    <text evidence="1">Belongs to the peptidase A24 family.</text>
</comment>
<keyword evidence="2" id="KW-0812">Transmembrane</keyword>
<dbReference type="GO" id="GO:0004190">
    <property type="term" value="F:aspartic-type endopeptidase activity"/>
    <property type="evidence" value="ECO:0007669"/>
    <property type="project" value="InterPro"/>
</dbReference>
<keyword evidence="2" id="KW-0472">Membrane</keyword>
<gene>
    <name evidence="4" type="ORF">DJ018_09965</name>
</gene>
<feature type="transmembrane region" description="Helical" evidence="2">
    <location>
        <begin position="132"/>
        <end position="149"/>
    </location>
</feature>
<evidence type="ECO:0000259" key="3">
    <source>
        <dbReference type="Pfam" id="PF01478"/>
    </source>
</evidence>
<dbReference type="AlphaFoldDB" id="A0A328AD19"/>
<accession>A0A328AD19</accession>
<dbReference type="PANTHER" id="PTHR30487">
    <property type="entry name" value="TYPE 4 PREPILIN-LIKE PROTEINS LEADER PEPTIDE-PROCESSING ENZYME"/>
    <property type="match status" value="1"/>
</dbReference>
<dbReference type="GO" id="GO:0005886">
    <property type="term" value="C:plasma membrane"/>
    <property type="evidence" value="ECO:0007669"/>
    <property type="project" value="TreeGrafter"/>
</dbReference>
<reference evidence="5" key="1">
    <citation type="submission" date="2018-05" db="EMBL/GenBank/DDBJ databases">
        <authorList>
            <person name="Li X."/>
        </authorList>
    </citation>
    <scope>NUCLEOTIDE SEQUENCE [LARGE SCALE GENOMIC DNA]</scope>
    <source>
        <strain evidence="5">YIM 73061</strain>
    </source>
</reference>
<organism evidence="4 5">
    <name type="scientific">Phenylobacterium deserti</name>
    <dbReference type="NCBI Taxonomy" id="1914756"/>
    <lineage>
        <taxon>Bacteria</taxon>
        <taxon>Pseudomonadati</taxon>
        <taxon>Pseudomonadota</taxon>
        <taxon>Alphaproteobacteria</taxon>
        <taxon>Caulobacterales</taxon>
        <taxon>Caulobacteraceae</taxon>
        <taxon>Phenylobacterium</taxon>
    </lineage>
</organism>
<sequence length="150" mass="15003">MFALAVFCLILVVAAVWDVTSYRIPNALCAALALAALLLALPDGAGEWLSRGASVAVIGGAVLALYLVGGMGGGDVKLLAAAAMWMPFESLPVFVMALALVGGVQAALTIAARRLAPAAANGPGAERRRMPYGLSIAGAGLAWALAATAV</sequence>
<dbReference type="EMBL" id="QFYR01000002">
    <property type="protein sequence ID" value="RAK52530.1"/>
    <property type="molecule type" value="Genomic_DNA"/>
</dbReference>
<evidence type="ECO:0000313" key="5">
    <source>
        <dbReference type="Proteomes" id="UP000249725"/>
    </source>
</evidence>
<dbReference type="InterPro" id="IPR050882">
    <property type="entry name" value="Prepilin_peptidase/N-MTase"/>
</dbReference>
<proteinExistence type="inferred from homology"/>
<keyword evidence="2" id="KW-1133">Transmembrane helix</keyword>
<dbReference type="InterPro" id="IPR000045">
    <property type="entry name" value="Prepilin_IV_endopep_pep"/>
</dbReference>
<dbReference type="RefSeq" id="WP_111514816.1">
    <property type="nucleotide sequence ID" value="NZ_QFYR01000002.1"/>
</dbReference>
<dbReference type="GO" id="GO:0006465">
    <property type="term" value="P:signal peptide processing"/>
    <property type="evidence" value="ECO:0007669"/>
    <property type="project" value="TreeGrafter"/>
</dbReference>
<evidence type="ECO:0000313" key="4">
    <source>
        <dbReference type="EMBL" id="RAK52530.1"/>
    </source>
</evidence>
<dbReference type="Proteomes" id="UP000249725">
    <property type="component" value="Unassembled WGS sequence"/>
</dbReference>
<protein>
    <submittedName>
        <fullName evidence="4">Peptidase</fullName>
    </submittedName>
</protein>
<evidence type="ECO:0000256" key="1">
    <source>
        <dbReference type="ARBA" id="ARBA00005801"/>
    </source>
</evidence>
<name>A0A328AD19_9CAUL</name>
<dbReference type="Gene3D" id="1.20.120.1220">
    <property type="match status" value="1"/>
</dbReference>
<feature type="transmembrane region" description="Helical" evidence="2">
    <location>
        <begin position="53"/>
        <end position="71"/>
    </location>
</feature>
<keyword evidence="5" id="KW-1185">Reference proteome</keyword>
<feature type="domain" description="Prepilin type IV endopeptidase peptidase" evidence="3">
    <location>
        <begin position="6"/>
        <end position="104"/>
    </location>
</feature>
<dbReference type="PANTHER" id="PTHR30487:SF0">
    <property type="entry name" value="PREPILIN LEADER PEPTIDASE_N-METHYLTRANSFERASE-RELATED"/>
    <property type="match status" value="1"/>
</dbReference>
<evidence type="ECO:0000256" key="2">
    <source>
        <dbReference type="SAM" id="Phobius"/>
    </source>
</evidence>
<feature type="transmembrane region" description="Helical" evidence="2">
    <location>
        <begin position="91"/>
        <end position="111"/>
    </location>
</feature>
<dbReference type="Pfam" id="PF01478">
    <property type="entry name" value="Peptidase_A24"/>
    <property type="match status" value="1"/>
</dbReference>
<comment type="caution">
    <text evidence="4">The sequence shown here is derived from an EMBL/GenBank/DDBJ whole genome shotgun (WGS) entry which is preliminary data.</text>
</comment>
<feature type="transmembrane region" description="Helical" evidence="2">
    <location>
        <begin position="24"/>
        <end position="41"/>
    </location>
</feature>